<evidence type="ECO:0000256" key="5">
    <source>
        <dbReference type="ARBA" id="ARBA00022491"/>
    </source>
</evidence>
<dbReference type="InterPro" id="IPR013734">
    <property type="entry name" value="TF_Nrm1/Whi5"/>
</dbReference>
<feature type="compositionally biased region" description="Basic and acidic residues" evidence="9">
    <location>
        <begin position="13"/>
        <end position="25"/>
    </location>
</feature>
<protein>
    <submittedName>
        <fullName evidence="10">Uncharacterized protein</fullName>
    </submittedName>
</protein>
<keyword evidence="7" id="KW-0804">Transcription</keyword>
<organism evidence="10 11">
    <name type="scientific">Galerina marginata (strain CBS 339.88)</name>
    <dbReference type="NCBI Taxonomy" id="685588"/>
    <lineage>
        <taxon>Eukaryota</taxon>
        <taxon>Fungi</taxon>
        <taxon>Dikarya</taxon>
        <taxon>Basidiomycota</taxon>
        <taxon>Agaricomycotina</taxon>
        <taxon>Agaricomycetes</taxon>
        <taxon>Agaricomycetidae</taxon>
        <taxon>Agaricales</taxon>
        <taxon>Agaricineae</taxon>
        <taxon>Strophariaceae</taxon>
        <taxon>Galerina</taxon>
    </lineage>
</organism>
<feature type="compositionally biased region" description="Low complexity" evidence="9">
    <location>
        <begin position="311"/>
        <end position="326"/>
    </location>
</feature>
<keyword evidence="5" id="KW-0678">Repressor</keyword>
<accession>A0A067SJL7</accession>
<evidence type="ECO:0000256" key="4">
    <source>
        <dbReference type="ARBA" id="ARBA00022490"/>
    </source>
</evidence>
<dbReference type="Pfam" id="PF08528">
    <property type="entry name" value="Whi5"/>
    <property type="match status" value="1"/>
</dbReference>
<gene>
    <name evidence="10" type="ORF">GALMADRAFT_144892</name>
</gene>
<evidence type="ECO:0000256" key="8">
    <source>
        <dbReference type="ARBA" id="ARBA00023242"/>
    </source>
</evidence>
<comment type="similarity">
    <text evidence="3">Belongs to the WHI5/NRM1 family.</text>
</comment>
<dbReference type="EMBL" id="KL142398">
    <property type="protein sequence ID" value="KDR70222.1"/>
    <property type="molecule type" value="Genomic_DNA"/>
</dbReference>
<feature type="region of interest" description="Disordered" evidence="9">
    <location>
        <begin position="299"/>
        <end position="326"/>
    </location>
</feature>
<keyword evidence="11" id="KW-1185">Reference proteome</keyword>
<comment type="subcellular location">
    <subcellularLocation>
        <location evidence="2">Cytoplasm</location>
    </subcellularLocation>
    <subcellularLocation>
        <location evidence="1">Nucleus</location>
    </subcellularLocation>
</comment>
<proteinExistence type="inferred from homology"/>
<dbReference type="OrthoDB" id="2359117at2759"/>
<feature type="region of interest" description="Disordered" evidence="9">
    <location>
        <begin position="113"/>
        <end position="143"/>
    </location>
</feature>
<evidence type="ECO:0000256" key="6">
    <source>
        <dbReference type="ARBA" id="ARBA00023015"/>
    </source>
</evidence>
<evidence type="ECO:0000256" key="3">
    <source>
        <dbReference type="ARBA" id="ARBA00006922"/>
    </source>
</evidence>
<evidence type="ECO:0000256" key="7">
    <source>
        <dbReference type="ARBA" id="ARBA00023163"/>
    </source>
</evidence>
<evidence type="ECO:0000313" key="10">
    <source>
        <dbReference type="EMBL" id="KDR70222.1"/>
    </source>
</evidence>
<keyword evidence="4" id="KW-0963">Cytoplasm</keyword>
<dbReference type="AlphaFoldDB" id="A0A067SJL7"/>
<evidence type="ECO:0000256" key="9">
    <source>
        <dbReference type="SAM" id="MobiDB-lite"/>
    </source>
</evidence>
<dbReference type="GO" id="GO:0005737">
    <property type="term" value="C:cytoplasm"/>
    <property type="evidence" value="ECO:0007669"/>
    <property type="project" value="UniProtKB-SubCell"/>
</dbReference>
<reference evidence="11" key="1">
    <citation type="journal article" date="2014" name="Proc. Natl. Acad. Sci. U.S.A.">
        <title>Extensive sampling of basidiomycete genomes demonstrates inadequacy of the white-rot/brown-rot paradigm for wood decay fungi.</title>
        <authorList>
            <person name="Riley R."/>
            <person name="Salamov A.A."/>
            <person name="Brown D.W."/>
            <person name="Nagy L.G."/>
            <person name="Floudas D."/>
            <person name="Held B.W."/>
            <person name="Levasseur A."/>
            <person name="Lombard V."/>
            <person name="Morin E."/>
            <person name="Otillar R."/>
            <person name="Lindquist E.A."/>
            <person name="Sun H."/>
            <person name="LaButti K.M."/>
            <person name="Schmutz J."/>
            <person name="Jabbour D."/>
            <person name="Luo H."/>
            <person name="Baker S.E."/>
            <person name="Pisabarro A.G."/>
            <person name="Walton J.D."/>
            <person name="Blanchette R.A."/>
            <person name="Henrissat B."/>
            <person name="Martin F."/>
            <person name="Cullen D."/>
            <person name="Hibbett D.S."/>
            <person name="Grigoriev I.V."/>
        </authorList>
    </citation>
    <scope>NUCLEOTIDE SEQUENCE [LARGE SCALE GENOMIC DNA]</scope>
    <source>
        <strain evidence="11">CBS 339.88</strain>
    </source>
</reference>
<name>A0A067SJL7_GALM3</name>
<evidence type="ECO:0000256" key="2">
    <source>
        <dbReference type="ARBA" id="ARBA00004496"/>
    </source>
</evidence>
<dbReference type="STRING" id="685588.A0A067SJL7"/>
<evidence type="ECO:0000256" key="1">
    <source>
        <dbReference type="ARBA" id="ARBA00004123"/>
    </source>
</evidence>
<keyword evidence="6" id="KW-0805">Transcription regulation</keyword>
<evidence type="ECO:0000313" key="11">
    <source>
        <dbReference type="Proteomes" id="UP000027222"/>
    </source>
</evidence>
<dbReference type="GO" id="GO:0005634">
    <property type="term" value="C:nucleus"/>
    <property type="evidence" value="ECO:0007669"/>
    <property type="project" value="UniProtKB-SubCell"/>
</dbReference>
<feature type="region of interest" description="Disordered" evidence="9">
    <location>
        <begin position="1"/>
        <end position="25"/>
    </location>
</feature>
<sequence length="326" mass="35079">MVSTPSAAAQASENEKRRKQTMEKVKANHLSRQLQMRLQYARLKVEHGWQKQNLNEVENLYFHNSHLRGSKPFPVPTITTTQQQHATFSSPHVSSTQSSLSFKLGSSSLGRNVMNSTSGLGADPSTSIAPEGTSTNPGTQTTLPELSLFLGSSTRFNLPADTLTMLVEPQEESAPALIMTTIPDHVASNGPSEDVNPVQGEPPIPTNSLSPSQDSQSPIDTSTANHYPSVKPSRPRPQKAPSGTKALASLSAKDMYNFGSASTLTYDSFWSSHSGSTTPRPPRKSGIAEIVPTFQIPGDFTSGFPDLGHHTTNTPLTSLSTLQSQQ</sequence>
<feature type="compositionally biased region" description="Polar residues" evidence="9">
    <location>
        <begin position="206"/>
        <end position="226"/>
    </location>
</feature>
<dbReference type="Proteomes" id="UP000027222">
    <property type="component" value="Unassembled WGS sequence"/>
</dbReference>
<feature type="region of interest" description="Disordered" evidence="9">
    <location>
        <begin position="184"/>
        <end position="244"/>
    </location>
</feature>
<dbReference type="HOGENOM" id="CLU_852707_0_0_1"/>
<feature type="compositionally biased region" description="Polar residues" evidence="9">
    <location>
        <begin position="1"/>
        <end position="12"/>
    </location>
</feature>
<keyword evidence="8" id="KW-0539">Nucleus</keyword>